<keyword evidence="2" id="KW-1185">Reference proteome</keyword>
<evidence type="ECO:0000313" key="1">
    <source>
        <dbReference type="EnsemblMetazoa" id="PPA32934.1"/>
    </source>
</evidence>
<protein>
    <submittedName>
        <fullName evidence="1">Uncharacterized protein</fullName>
    </submittedName>
</protein>
<dbReference type="Proteomes" id="UP000005239">
    <property type="component" value="Unassembled WGS sequence"/>
</dbReference>
<accession>A0A2A6B2V1</accession>
<organism evidence="1 2">
    <name type="scientific">Pristionchus pacificus</name>
    <name type="common">Parasitic nematode worm</name>
    <dbReference type="NCBI Taxonomy" id="54126"/>
    <lineage>
        <taxon>Eukaryota</taxon>
        <taxon>Metazoa</taxon>
        <taxon>Ecdysozoa</taxon>
        <taxon>Nematoda</taxon>
        <taxon>Chromadorea</taxon>
        <taxon>Rhabditida</taxon>
        <taxon>Rhabditina</taxon>
        <taxon>Diplogasteromorpha</taxon>
        <taxon>Diplogasteroidea</taxon>
        <taxon>Neodiplogasteridae</taxon>
        <taxon>Pristionchus</taxon>
    </lineage>
</organism>
<proteinExistence type="predicted"/>
<reference evidence="2" key="1">
    <citation type="journal article" date="2008" name="Nat. Genet.">
        <title>The Pristionchus pacificus genome provides a unique perspective on nematode lifestyle and parasitism.</title>
        <authorList>
            <person name="Dieterich C."/>
            <person name="Clifton S.W."/>
            <person name="Schuster L.N."/>
            <person name="Chinwalla A."/>
            <person name="Delehaunty K."/>
            <person name="Dinkelacker I."/>
            <person name="Fulton L."/>
            <person name="Fulton R."/>
            <person name="Godfrey J."/>
            <person name="Minx P."/>
            <person name="Mitreva M."/>
            <person name="Roeseler W."/>
            <person name="Tian H."/>
            <person name="Witte H."/>
            <person name="Yang S.P."/>
            <person name="Wilson R.K."/>
            <person name="Sommer R.J."/>
        </authorList>
    </citation>
    <scope>NUCLEOTIDE SEQUENCE [LARGE SCALE GENOMIC DNA]</scope>
    <source>
        <strain evidence="2">PS312</strain>
    </source>
</reference>
<reference evidence="1" key="2">
    <citation type="submission" date="2022-06" db="UniProtKB">
        <authorList>
            <consortium name="EnsemblMetazoa"/>
        </authorList>
    </citation>
    <scope>IDENTIFICATION</scope>
    <source>
        <strain evidence="1">PS312</strain>
    </source>
</reference>
<gene>
    <name evidence="1" type="primary">WBGene00205794</name>
</gene>
<dbReference type="AlphaFoldDB" id="A0A2A6B2V1"/>
<name>A0A2A6B2V1_PRIPA</name>
<dbReference type="EnsemblMetazoa" id="PPA32934.1">
    <property type="protein sequence ID" value="PPA32934.1"/>
    <property type="gene ID" value="WBGene00205794"/>
</dbReference>
<sequence length="130" mass="14767">MSSFLFSESFKPLFLLVVTLIVSEVVLVSTIGLVCFDRDDAAIREYLERNHASQETIDLFDPETPYLQYITYRIFIVIGRVFVPTESLLINCLLQMAIHLTSVILSIGITILIGLCIGHFESNTPNYHRL</sequence>
<accession>A0A8R1YMJ0</accession>
<evidence type="ECO:0000313" key="2">
    <source>
        <dbReference type="Proteomes" id="UP000005239"/>
    </source>
</evidence>